<sequence length="263" mass="30909">MDLLRLEKQRLGYGENRLVFVGMANIADFYWCSVKSVLKSRRDELMFFTSYLYDRITYSVRLGLVSKEPTSVEELLQIGDGIGFSDVEKLLEEETEKFREATVKRGSLREILLYPRVEELDAKRRGEVLQELLAEKYPTIRWNFKRSNYIVVGVPDGITEDFVYEFKTTSSRFLYNYIKPVALAQADLYGYFFKRPRKRVQIHIVEEKQTETLESNVDVGNALRVLDSFKEVDEGQEPKPPKEWKCRSCEFKDTCPLYIHTFK</sequence>
<organism evidence="2">
    <name type="scientific">Thermofilum adornatum</name>
    <dbReference type="NCBI Taxonomy" id="1365176"/>
    <lineage>
        <taxon>Archaea</taxon>
        <taxon>Thermoproteota</taxon>
        <taxon>Thermoprotei</taxon>
        <taxon>Thermofilales</taxon>
        <taxon>Thermofilaceae</taxon>
        <taxon>Thermofilum</taxon>
    </lineage>
</organism>
<evidence type="ECO:0000256" key="1">
    <source>
        <dbReference type="ARBA" id="ARBA00001936"/>
    </source>
</evidence>
<evidence type="ECO:0000313" key="2">
    <source>
        <dbReference type="EMBL" id="HDP15491.1"/>
    </source>
</evidence>
<dbReference type="Gene3D" id="3.90.320.10">
    <property type="match status" value="1"/>
</dbReference>
<accession>A0A7C1GP83</accession>
<comment type="caution">
    <text evidence="2">The sequence shown here is derived from an EMBL/GenBank/DDBJ whole genome shotgun (WGS) entry which is preliminary data.</text>
</comment>
<evidence type="ECO:0008006" key="3">
    <source>
        <dbReference type="Google" id="ProtNLM"/>
    </source>
</evidence>
<dbReference type="EMBL" id="DSAY01000123">
    <property type="protein sequence ID" value="HDP15491.1"/>
    <property type="molecule type" value="Genomic_DNA"/>
</dbReference>
<proteinExistence type="predicted"/>
<dbReference type="AlphaFoldDB" id="A0A7C1GP83"/>
<dbReference type="InterPro" id="IPR011604">
    <property type="entry name" value="PDDEXK-like_dom_sf"/>
</dbReference>
<protein>
    <recommendedName>
        <fullName evidence="3">PD-(D/E)XK endonuclease-like domain-containing protein</fullName>
    </recommendedName>
</protein>
<comment type="cofactor">
    <cofactor evidence="1">
        <name>Mn(2+)</name>
        <dbReference type="ChEBI" id="CHEBI:29035"/>
    </cofactor>
</comment>
<gene>
    <name evidence="2" type="ORF">ENN26_06955</name>
</gene>
<name>A0A7C1GP83_9CREN</name>
<reference evidence="2" key="1">
    <citation type="journal article" date="2020" name="mSystems">
        <title>Genome- and Community-Level Interaction Insights into Carbon Utilization and Element Cycling Functions of Hydrothermarchaeota in Hydrothermal Sediment.</title>
        <authorList>
            <person name="Zhou Z."/>
            <person name="Liu Y."/>
            <person name="Xu W."/>
            <person name="Pan J."/>
            <person name="Luo Z.H."/>
            <person name="Li M."/>
        </authorList>
    </citation>
    <scope>NUCLEOTIDE SEQUENCE [LARGE SCALE GENOMIC DNA]</scope>
    <source>
        <strain evidence="2">SpSt-116</strain>
    </source>
</reference>